<dbReference type="Gene3D" id="3.40.50.1000">
    <property type="entry name" value="HAD superfamily/HAD-like"/>
    <property type="match status" value="1"/>
</dbReference>
<protein>
    <recommendedName>
        <fullName evidence="4">Enolase-phosphatase E1</fullName>
        <ecNumber evidence="4">3.1.3.77</ecNumber>
    </recommendedName>
    <alternativeName>
        <fullName evidence="4">2,3-diketo-5-methylthio-1-phosphopentane phosphatase</fullName>
    </alternativeName>
</protein>
<dbReference type="SUPFAM" id="SSF56784">
    <property type="entry name" value="HAD-like"/>
    <property type="match status" value="1"/>
</dbReference>
<sequence>MTSSTPTPVALAARTVVLDLEGTTSAAGFILGDLYDYARPRLLPWLQEHADDEEVADARAQAITDAELPPDASDEDIVAALLAWMDSDVKATPLKTLQGQIWAEGFERHEITSQFFDDVIPKLHAWHASGVRLAVFSSGSVTSQRPWFKYSPEGDLSGLITDYFDTVKAGPKKAAESYRTIARALGDEPGQLVFFSDHPEEIAAASHAGWQVLAFSREGEPWFGADFGDAPVVGSFADVEVSRL</sequence>
<dbReference type="InterPro" id="IPR023943">
    <property type="entry name" value="Enolase-ppase_E1"/>
</dbReference>
<keyword evidence="4" id="KW-0460">Magnesium</keyword>
<dbReference type="InterPro" id="IPR023214">
    <property type="entry name" value="HAD_sf"/>
</dbReference>
<dbReference type="HAMAP" id="MF_01681">
    <property type="entry name" value="Salvage_MtnC"/>
    <property type="match status" value="1"/>
</dbReference>
<organism evidence="5 6">
    <name type="scientific">Saxibacter everestensis</name>
    <dbReference type="NCBI Taxonomy" id="2909229"/>
    <lineage>
        <taxon>Bacteria</taxon>
        <taxon>Bacillati</taxon>
        <taxon>Actinomycetota</taxon>
        <taxon>Actinomycetes</taxon>
        <taxon>Micrococcales</taxon>
        <taxon>Brevibacteriaceae</taxon>
        <taxon>Saxibacter</taxon>
    </lineage>
</organism>
<dbReference type="InterPro" id="IPR036412">
    <property type="entry name" value="HAD-like_sf"/>
</dbReference>
<keyword evidence="1 4" id="KW-0028">Amino-acid biosynthesis</keyword>
<proteinExistence type="inferred from homology"/>
<dbReference type="Gene3D" id="1.10.720.60">
    <property type="match status" value="1"/>
</dbReference>
<keyword evidence="4" id="KW-0479">Metal-binding</keyword>
<dbReference type="EMBL" id="CP090958">
    <property type="protein sequence ID" value="WGW11823.1"/>
    <property type="molecule type" value="Genomic_DNA"/>
</dbReference>
<dbReference type="Proteomes" id="UP001209083">
    <property type="component" value="Chromosome"/>
</dbReference>
<evidence type="ECO:0000313" key="6">
    <source>
        <dbReference type="Proteomes" id="UP001209083"/>
    </source>
</evidence>
<evidence type="ECO:0000256" key="3">
    <source>
        <dbReference type="ARBA" id="ARBA00023167"/>
    </source>
</evidence>
<comment type="similarity">
    <text evidence="4">Belongs to the HAD-like hydrolase superfamily. MasA/MtnC family.</text>
</comment>
<comment type="catalytic activity">
    <reaction evidence="4">
        <text>5-methylsulfanyl-2,3-dioxopentyl phosphate + H2O = 1,2-dihydroxy-5-(methylsulfanyl)pent-1-en-3-one + phosphate</text>
        <dbReference type="Rhea" id="RHEA:21700"/>
        <dbReference type="ChEBI" id="CHEBI:15377"/>
        <dbReference type="ChEBI" id="CHEBI:43474"/>
        <dbReference type="ChEBI" id="CHEBI:49252"/>
        <dbReference type="ChEBI" id="CHEBI:58828"/>
        <dbReference type="EC" id="3.1.3.77"/>
    </reaction>
</comment>
<dbReference type="SFLD" id="SFLDG01133">
    <property type="entry name" value="C1.5.4:_Enolase-phosphatase_Li"/>
    <property type="match status" value="1"/>
</dbReference>
<dbReference type="PANTHER" id="PTHR20371:SF1">
    <property type="entry name" value="ENOLASE-PHOSPHATASE E1"/>
    <property type="match status" value="1"/>
</dbReference>
<comment type="pathway">
    <text evidence="4">Amino-acid biosynthesis; L-methionine biosynthesis via salvage pathway; L-methionine from S-methyl-5-thio-alpha-D-ribose 1-phosphate: step 4/6.</text>
</comment>
<comment type="pathway">
    <text evidence="4">Amino-acid biosynthesis; L-methionine biosynthesis via salvage pathway; L-methionine from S-methyl-5-thio-alpha-D-ribose 1-phosphate: step 3/6.</text>
</comment>
<dbReference type="PRINTS" id="PR00413">
    <property type="entry name" value="HADHALOGNASE"/>
</dbReference>
<dbReference type="SFLD" id="SFLDS00003">
    <property type="entry name" value="Haloacid_Dehalogenase"/>
    <property type="match status" value="1"/>
</dbReference>
<dbReference type="NCBIfam" id="TIGR01691">
    <property type="entry name" value="enolase-ppase"/>
    <property type="match status" value="1"/>
</dbReference>
<comment type="cofactor">
    <cofactor evidence="4">
        <name>Mg(2+)</name>
        <dbReference type="ChEBI" id="CHEBI:18420"/>
    </cofactor>
    <text evidence="4">Binds 1 Mg(2+) ion per subunit.</text>
</comment>
<gene>
    <name evidence="4 5" type="primary">mtnC</name>
    <name evidence="5" type="ORF">LWF01_17305</name>
</gene>
<evidence type="ECO:0000313" key="5">
    <source>
        <dbReference type="EMBL" id="WGW11823.1"/>
    </source>
</evidence>
<evidence type="ECO:0000256" key="2">
    <source>
        <dbReference type="ARBA" id="ARBA00022801"/>
    </source>
</evidence>
<dbReference type="Pfam" id="PF00702">
    <property type="entry name" value="Hydrolase"/>
    <property type="match status" value="1"/>
</dbReference>
<keyword evidence="3 4" id="KW-0486">Methionine biosynthesis</keyword>
<comment type="function">
    <text evidence="4">Bifunctional enzyme that catalyzes the enolization of 2,3-diketo-5-methylthiopentyl-1-phosphate (DK-MTP-1-P) into the intermediate 2-hydroxy-3-keto-5-methylthiopentenyl-1-phosphate (HK-MTPenyl-1-P), which is then dephosphorylated to form the acireductone 1,2-dihydroxy-3-keto-5-methylthiopentene (DHK-MTPene).</text>
</comment>
<dbReference type="PANTHER" id="PTHR20371">
    <property type="entry name" value="ENOLASE-PHOSPHATASE E1"/>
    <property type="match status" value="1"/>
</dbReference>
<comment type="subunit">
    <text evidence="4">Monomer.</text>
</comment>
<dbReference type="SFLD" id="SFLDG01129">
    <property type="entry name" value="C1.5:_HAD__Beta-PGM__Phosphata"/>
    <property type="match status" value="1"/>
</dbReference>
<dbReference type="EC" id="3.1.3.77" evidence="4"/>
<keyword evidence="6" id="KW-1185">Reference proteome</keyword>
<reference evidence="5 6" key="1">
    <citation type="submission" date="2023-05" db="EMBL/GenBank/DDBJ databases">
        <title>Lithophilousrod everest ZFBP1038 complete genpme.</title>
        <authorList>
            <person name="Tian M."/>
        </authorList>
    </citation>
    <scope>NUCLEOTIDE SEQUENCE [LARGE SCALE GENOMIC DNA]</scope>
    <source>
        <strain evidence="5 6">ZFBP1038</strain>
    </source>
</reference>
<keyword evidence="2 4" id="KW-0378">Hydrolase</keyword>
<dbReference type="InterPro" id="IPR006439">
    <property type="entry name" value="HAD-SF_hydro_IA"/>
</dbReference>
<evidence type="ECO:0000256" key="4">
    <source>
        <dbReference type="HAMAP-Rule" id="MF_01681"/>
    </source>
</evidence>
<evidence type="ECO:0000256" key="1">
    <source>
        <dbReference type="ARBA" id="ARBA00022605"/>
    </source>
</evidence>
<dbReference type="RefSeq" id="WP_349638616.1">
    <property type="nucleotide sequence ID" value="NZ_CP090958.1"/>
</dbReference>
<dbReference type="CDD" id="cd01629">
    <property type="entry name" value="HAD_EP"/>
    <property type="match status" value="1"/>
</dbReference>
<accession>A0ABY8QSC4</accession>
<dbReference type="GO" id="GO:0043874">
    <property type="term" value="F:acireductone synthase activity"/>
    <property type="evidence" value="ECO:0007669"/>
    <property type="project" value="UniProtKB-EC"/>
</dbReference>
<name>A0ABY8QSC4_9MICO</name>